<reference evidence="2" key="1">
    <citation type="submission" date="2016-10" db="EMBL/GenBank/DDBJ databases">
        <authorList>
            <person name="Varghese N."/>
            <person name="Submissions S."/>
        </authorList>
    </citation>
    <scope>NUCLEOTIDE SEQUENCE [LARGE SCALE GENOMIC DNA]</scope>
    <source>
        <strain evidence="2">B48,IBRC-M 10115,DSM 25386,CECT 8001</strain>
    </source>
</reference>
<dbReference type="RefSeq" id="WP_090739982.1">
    <property type="nucleotide sequence ID" value="NZ_FOBW01000001.1"/>
</dbReference>
<name>A0A1H7VQ03_9BACI</name>
<dbReference type="AlphaFoldDB" id="A0A1H7VQ03"/>
<protein>
    <submittedName>
        <fullName evidence="1">Similar to spore coat protein</fullName>
    </submittedName>
</protein>
<evidence type="ECO:0000313" key="1">
    <source>
        <dbReference type="EMBL" id="SEM10895.1"/>
    </source>
</evidence>
<keyword evidence="1" id="KW-0167">Capsid protein</keyword>
<dbReference type="STRING" id="930146.SAMN05192533_10141"/>
<dbReference type="OrthoDB" id="2356617at2"/>
<accession>A0A1H7VQ03</accession>
<sequence>MTKFLGLHETLDVHEILTFKNLSLTKSSTMSKLAQDEELKTILESDATLCSQHIHQLTKFLTNREEQA</sequence>
<proteinExistence type="predicted"/>
<dbReference type="Proteomes" id="UP000198553">
    <property type="component" value="Unassembled WGS sequence"/>
</dbReference>
<dbReference type="InterPro" id="IPR012347">
    <property type="entry name" value="Ferritin-like"/>
</dbReference>
<gene>
    <name evidence="1" type="ORF">SAMN05192533_10141</name>
</gene>
<organism evidence="1 2">
    <name type="scientific">Mesobacillus persicus</name>
    <dbReference type="NCBI Taxonomy" id="930146"/>
    <lineage>
        <taxon>Bacteria</taxon>
        <taxon>Bacillati</taxon>
        <taxon>Bacillota</taxon>
        <taxon>Bacilli</taxon>
        <taxon>Bacillales</taxon>
        <taxon>Bacillaceae</taxon>
        <taxon>Mesobacillus</taxon>
    </lineage>
</organism>
<evidence type="ECO:0000313" key="2">
    <source>
        <dbReference type="Proteomes" id="UP000198553"/>
    </source>
</evidence>
<keyword evidence="2" id="KW-1185">Reference proteome</keyword>
<dbReference type="EMBL" id="FOBW01000001">
    <property type="protein sequence ID" value="SEM10895.1"/>
    <property type="molecule type" value="Genomic_DNA"/>
</dbReference>
<dbReference type="Gene3D" id="1.20.1260.10">
    <property type="match status" value="1"/>
</dbReference>
<keyword evidence="1" id="KW-0946">Virion</keyword>